<dbReference type="SUPFAM" id="SSF53383">
    <property type="entry name" value="PLP-dependent transferases"/>
    <property type="match status" value="1"/>
</dbReference>
<keyword evidence="2" id="KW-0032">Aminotransferase</keyword>
<evidence type="ECO:0000256" key="1">
    <source>
        <dbReference type="ARBA" id="ARBA00001933"/>
    </source>
</evidence>
<keyword evidence="4" id="KW-0663">Pyridoxal phosphate</keyword>
<proteinExistence type="predicted"/>
<dbReference type="PANTHER" id="PTHR11986">
    <property type="entry name" value="AMINOTRANSFERASE CLASS III"/>
    <property type="match status" value="1"/>
</dbReference>
<reference evidence="5" key="1">
    <citation type="submission" date="2018-05" db="EMBL/GenBank/DDBJ databases">
        <authorList>
            <person name="Lanie J.A."/>
            <person name="Ng W.-L."/>
            <person name="Kazmierczak K.M."/>
            <person name="Andrzejewski T.M."/>
            <person name="Davidsen T.M."/>
            <person name="Wayne K.J."/>
            <person name="Tettelin H."/>
            <person name="Glass J.I."/>
            <person name="Rusch D."/>
            <person name="Podicherti R."/>
            <person name="Tsui H.-C.T."/>
            <person name="Winkler M.E."/>
        </authorList>
    </citation>
    <scope>NUCLEOTIDE SEQUENCE</scope>
</reference>
<dbReference type="GO" id="GO:0008483">
    <property type="term" value="F:transaminase activity"/>
    <property type="evidence" value="ECO:0007669"/>
    <property type="project" value="UniProtKB-KW"/>
</dbReference>
<accession>A0A382HI70</accession>
<dbReference type="GO" id="GO:0030170">
    <property type="term" value="F:pyridoxal phosphate binding"/>
    <property type="evidence" value="ECO:0007669"/>
    <property type="project" value="InterPro"/>
</dbReference>
<sequence length="144" mass="15749">MQYAEIENQYSFGVVPKRDVTIVRGRGARLWDSDGREYIDCVGGQGTANVGHCHDAVTAAVTQQMARLSICPESFYNDVRAKLLKMLTDIAPPGLDHIFLCNSGTEAVEAALKFARASTGRQEIVATRRGFHGRTFGALSATWN</sequence>
<evidence type="ECO:0000256" key="4">
    <source>
        <dbReference type="ARBA" id="ARBA00022898"/>
    </source>
</evidence>
<name>A0A382HI70_9ZZZZ</name>
<dbReference type="InterPro" id="IPR005814">
    <property type="entry name" value="Aminotrans_3"/>
</dbReference>
<dbReference type="AlphaFoldDB" id="A0A382HI70"/>
<protein>
    <recommendedName>
        <fullName evidence="6">Aspartate aminotransferase family protein</fullName>
    </recommendedName>
</protein>
<evidence type="ECO:0000313" key="5">
    <source>
        <dbReference type="EMBL" id="SVB86363.1"/>
    </source>
</evidence>
<organism evidence="5">
    <name type="scientific">marine metagenome</name>
    <dbReference type="NCBI Taxonomy" id="408172"/>
    <lineage>
        <taxon>unclassified sequences</taxon>
        <taxon>metagenomes</taxon>
        <taxon>ecological metagenomes</taxon>
    </lineage>
</organism>
<evidence type="ECO:0000256" key="3">
    <source>
        <dbReference type="ARBA" id="ARBA00022679"/>
    </source>
</evidence>
<dbReference type="Gene3D" id="3.40.640.10">
    <property type="entry name" value="Type I PLP-dependent aspartate aminotransferase-like (Major domain)"/>
    <property type="match status" value="1"/>
</dbReference>
<dbReference type="EMBL" id="UINC01061126">
    <property type="protein sequence ID" value="SVB86363.1"/>
    <property type="molecule type" value="Genomic_DNA"/>
</dbReference>
<evidence type="ECO:0000256" key="2">
    <source>
        <dbReference type="ARBA" id="ARBA00022576"/>
    </source>
</evidence>
<dbReference type="GO" id="GO:0042802">
    <property type="term" value="F:identical protein binding"/>
    <property type="evidence" value="ECO:0007669"/>
    <property type="project" value="TreeGrafter"/>
</dbReference>
<gene>
    <name evidence="5" type="ORF">METZ01_LOCUS239217</name>
</gene>
<feature type="non-terminal residue" evidence="5">
    <location>
        <position position="1"/>
    </location>
</feature>
<feature type="non-terminal residue" evidence="5">
    <location>
        <position position="144"/>
    </location>
</feature>
<dbReference type="InterPro" id="IPR015422">
    <property type="entry name" value="PyrdxlP-dep_Trfase_small"/>
</dbReference>
<dbReference type="PANTHER" id="PTHR11986:SF79">
    <property type="entry name" value="ACETYLORNITHINE AMINOTRANSFERASE, MITOCHONDRIAL"/>
    <property type="match status" value="1"/>
</dbReference>
<evidence type="ECO:0008006" key="6">
    <source>
        <dbReference type="Google" id="ProtNLM"/>
    </source>
</evidence>
<dbReference type="Gene3D" id="3.90.1150.10">
    <property type="entry name" value="Aspartate Aminotransferase, domain 1"/>
    <property type="match status" value="1"/>
</dbReference>
<dbReference type="InterPro" id="IPR015421">
    <property type="entry name" value="PyrdxlP-dep_Trfase_major"/>
</dbReference>
<keyword evidence="3" id="KW-0808">Transferase</keyword>
<comment type="cofactor">
    <cofactor evidence="1">
        <name>pyridoxal 5'-phosphate</name>
        <dbReference type="ChEBI" id="CHEBI:597326"/>
    </cofactor>
</comment>
<dbReference type="InterPro" id="IPR015424">
    <property type="entry name" value="PyrdxlP-dep_Trfase"/>
</dbReference>
<dbReference type="Pfam" id="PF00202">
    <property type="entry name" value="Aminotran_3"/>
    <property type="match status" value="1"/>
</dbReference>
<dbReference type="InterPro" id="IPR050103">
    <property type="entry name" value="Class-III_PLP-dep_AT"/>
</dbReference>